<dbReference type="AlphaFoldDB" id="A0A1C4GYM1"/>
<protein>
    <submittedName>
        <fullName evidence="1">Uncharacterized protein</fullName>
    </submittedName>
</protein>
<dbReference type="RefSeq" id="WP_141684234.1">
    <property type="nucleotide sequence ID" value="NZ_FMBK01000017.1"/>
</dbReference>
<dbReference type="Proteomes" id="UP000243661">
    <property type="component" value="Unassembled WGS sequence"/>
</dbReference>
<name>A0A1C4GYM1_9GAMM</name>
<evidence type="ECO:0000313" key="1">
    <source>
        <dbReference type="EMBL" id="SCC73236.1"/>
    </source>
</evidence>
<organism evidence="1 2">
    <name type="scientific">Acinetobacter albensis</name>
    <dbReference type="NCBI Taxonomy" id="1673609"/>
    <lineage>
        <taxon>Bacteria</taxon>
        <taxon>Pseudomonadati</taxon>
        <taxon>Pseudomonadota</taxon>
        <taxon>Gammaproteobacteria</taxon>
        <taxon>Moraxellales</taxon>
        <taxon>Moraxellaceae</taxon>
        <taxon>Acinetobacter</taxon>
    </lineage>
</organism>
<proteinExistence type="predicted"/>
<sequence>MMRINSKNELCSLEQIYNFLIMRPDFLQNSHFEKLKEFFYEIHEMEGGFFEVKNSYSFLGTFNGHSKIIDSSKSPDFLDKAKFLQWVYRQIHE</sequence>
<accession>A0A1C4GYM1</accession>
<gene>
    <name evidence="1" type="ORF">GA0116959_11721</name>
</gene>
<reference evidence="1 2" key="1">
    <citation type="submission" date="2016-08" db="EMBL/GenBank/DDBJ databases">
        <authorList>
            <person name="Seilhamer J.J."/>
        </authorList>
    </citation>
    <scope>NUCLEOTIDE SEQUENCE [LARGE SCALE GENOMIC DNA]</scope>
    <source>
        <strain evidence="1 2">ANC 4874</strain>
    </source>
</reference>
<dbReference type="EMBL" id="FMBK01000017">
    <property type="protein sequence ID" value="SCC73236.1"/>
    <property type="molecule type" value="Genomic_DNA"/>
</dbReference>
<evidence type="ECO:0000313" key="2">
    <source>
        <dbReference type="Proteomes" id="UP000243661"/>
    </source>
</evidence>
<dbReference type="OrthoDB" id="6706428at2"/>